<comment type="subcellular location">
    <subcellularLocation>
        <location evidence="1 9">Cell inner membrane</location>
        <topology evidence="1 9">Multi-pass membrane protein</topology>
    </subcellularLocation>
</comment>
<accession>A0A437QBC6</accession>
<keyword evidence="6 9" id="KW-1133">Transmembrane helix</keyword>
<keyword evidence="3" id="KW-1003">Cell membrane</keyword>
<feature type="transmembrane region" description="Helical" evidence="9">
    <location>
        <begin position="56"/>
        <end position="72"/>
    </location>
</feature>
<feature type="transmembrane region" description="Helical" evidence="9">
    <location>
        <begin position="23"/>
        <end position="44"/>
    </location>
</feature>
<evidence type="ECO:0000256" key="1">
    <source>
        <dbReference type="ARBA" id="ARBA00004429"/>
    </source>
</evidence>
<evidence type="ECO:0000256" key="9">
    <source>
        <dbReference type="RuleBase" id="RU369079"/>
    </source>
</evidence>
<comment type="similarity">
    <text evidence="8 9">Belongs to the TRAP transporter small permease family.</text>
</comment>
<name>A0A437QBC6_9GAMM</name>
<dbReference type="GO" id="GO:0005886">
    <property type="term" value="C:plasma membrane"/>
    <property type="evidence" value="ECO:0007669"/>
    <property type="project" value="UniProtKB-SubCell"/>
</dbReference>
<evidence type="ECO:0000259" key="10">
    <source>
        <dbReference type="Pfam" id="PF04290"/>
    </source>
</evidence>
<keyword evidence="7 9" id="KW-0472">Membrane</keyword>
<feature type="transmembrane region" description="Helical" evidence="9">
    <location>
        <begin position="139"/>
        <end position="158"/>
    </location>
</feature>
<dbReference type="EMBL" id="SACQ01000002">
    <property type="protein sequence ID" value="RVU31785.1"/>
    <property type="molecule type" value="Genomic_DNA"/>
</dbReference>
<evidence type="ECO:0000313" key="11">
    <source>
        <dbReference type="EMBL" id="RVU31785.1"/>
    </source>
</evidence>
<evidence type="ECO:0000256" key="4">
    <source>
        <dbReference type="ARBA" id="ARBA00022519"/>
    </source>
</evidence>
<keyword evidence="5 9" id="KW-0812">Transmembrane</keyword>
<evidence type="ECO:0000256" key="3">
    <source>
        <dbReference type="ARBA" id="ARBA00022475"/>
    </source>
</evidence>
<reference evidence="11 12" key="1">
    <citation type="submission" date="2019-01" db="EMBL/GenBank/DDBJ databases">
        <authorList>
            <person name="Chen W.-M."/>
        </authorList>
    </citation>
    <scope>NUCLEOTIDE SEQUENCE [LARGE SCALE GENOMIC DNA]</scope>
    <source>
        <strain evidence="11 12">HPM-16</strain>
    </source>
</reference>
<sequence length="183" mass="20413">MQSSFLIPLVKGIDCLSEWTGKLIAWLTLLMVIVTFVIVVMRYVLSIGNVALQESVIYMHSFVFLLGAAYTLKHDGHVRVDIFYRPLSERNKAIINIIGTLFLLIPVAGFIGYISWDYVASSWELKEGSQEAGGLDFRYLLKSALVVMPTLMILQGIAELGRCILVLTGQGHLLEEDVSEHPV</sequence>
<dbReference type="GO" id="GO:0022857">
    <property type="term" value="F:transmembrane transporter activity"/>
    <property type="evidence" value="ECO:0007669"/>
    <property type="project" value="UniProtKB-UniRule"/>
</dbReference>
<dbReference type="AlphaFoldDB" id="A0A437QBC6"/>
<dbReference type="PANTHER" id="PTHR35011">
    <property type="entry name" value="2,3-DIKETO-L-GULONATE TRAP TRANSPORTER SMALL PERMEASE PROTEIN YIAM"/>
    <property type="match status" value="1"/>
</dbReference>
<keyword evidence="2 9" id="KW-0813">Transport</keyword>
<evidence type="ECO:0000256" key="7">
    <source>
        <dbReference type="ARBA" id="ARBA00023136"/>
    </source>
</evidence>
<dbReference type="RefSeq" id="WP_127693644.1">
    <property type="nucleotide sequence ID" value="NZ_SACQ01000002.1"/>
</dbReference>
<comment type="caution">
    <text evidence="11">The sequence shown here is derived from an EMBL/GenBank/DDBJ whole genome shotgun (WGS) entry which is preliminary data.</text>
</comment>
<evidence type="ECO:0000256" key="2">
    <source>
        <dbReference type="ARBA" id="ARBA00022448"/>
    </source>
</evidence>
<evidence type="ECO:0000256" key="6">
    <source>
        <dbReference type="ARBA" id="ARBA00022989"/>
    </source>
</evidence>
<keyword evidence="12" id="KW-1185">Reference proteome</keyword>
<protein>
    <recommendedName>
        <fullName evidence="9">TRAP transporter small permease protein</fullName>
    </recommendedName>
</protein>
<proteinExistence type="inferred from homology"/>
<comment type="subunit">
    <text evidence="9">The complex comprises the extracytoplasmic solute receptor protein and the two transmembrane proteins.</text>
</comment>
<organism evidence="11 12">
    <name type="scientific">Neptunomonas marina</name>
    <dbReference type="NCBI Taxonomy" id="1815562"/>
    <lineage>
        <taxon>Bacteria</taxon>
        <taxon>Pseudomonadati</taxon>
        <taxon>Pseudomonadota</taxon>
        <taxon>Gammaproteobacteria</taxon>
        <taxon>Oceanospirillales</taxon>
        <taxon>Oceanospirillaceae</taxon>
        <taxon>Neptunomonas</taxon>
    </lineage>
</organism>
<keyword evidence="4 9" id="KW-0997">Cell inner membrane</keyword>
<feature type="transmembrane region" description="Helical" evidence="9">
    <location>
        <begin position="93"/>
        <end position="116"/>
    </location>
</feature>
<evidence type="ECO:0000313" key="12">
    <source>
        <dbReference type="Proteomes" id="UP000282818"/>
    </source>
</evidence>
<evidence type="ECO:0000256" key="8">
    <source>
        <dbReference type="ARBA" id="ARBA00038436"/>
    </source>
</evidence>
<gene>
    <name evidence="11" type="ORF">EOE65_07340</name>
</gene>
<dbReference type="Pfam" id="PF04290">
    <property type="entry name" value="DctQ"/>
    <property type="match status" value="1"/>
</dbReference>
<evidence type="ECO:0000256" key="5">
    <source>
        <dbReference type="ARBA" id="ARBA00022692"/>
    </source>
</evidence>
<dbReference type="PANTHER" id="PTHR35011:SF4">
    <property type="entry name" value="SLL1102 PROTEIN"/>
    <property type="match status" value="1"/>
</dbReference>
<dbReference type="InterPro" id="IPR007387">
    <property type="entry name" value="TRAP_DctQ"/>
</dbReference>
<comment type="function">
    <text evidence="9">Part of the tripartite ATP-independent periplasmic (TRAP) transport system.</text>
</comment>
<dbReference type="InterPro" id="IPR055348">
    <property type="entry name" value="DctQ"/>
</dbReference>
<dbReference type="Proteomes" id="UP000282818">
    <property type="component" value="Unassembled WGS sequence"/>
</dbReference>
<feature type="domain" description="Tripartite ATP-independent periplasmic transporters DctQ component" evidence="10">
    <location>
        <begin position="31"/>
        <end position="163"/>
    </location>
</feature>